<feature type="domain" description="NAC" evidence="5">
    <location>
        <begin position="1"/>
        <end position="127"/>
    </location>
</feature>
<evidence type="ECO:0000256" key="3">
    <source>
        <dbReference type="ARBA" id="ARBA00023163"/>
    </source>
</evidence>
<evidence type="ECO:0000256" key="1">
    <source>
        <dbReference type="ARBA" id="ARBA00023015"/>
    </source>
</evidence>
<sequence length="218" mass="25566">MMPIGFRFNPTDEELIQILERKASGQDMSLHAQFIVQRNGMTQRWWRATRGTATASKKTIREKYQDKDGGRLQGIEDVVGYKRPLTFHRFKDSAKKRKEAIKTNWIMHEFRLPNNTTDWRLCKLKHKGKPSAQEELENFRNQIIRNCDTYSSSSSISTQPDFAGVNQAMYHNYNNFMQGMDHEHTLQDMDAHNYINGGYQQPEDPSELPFSCPWSWQN</sequence>
<dbReference type="EMBL" id="MT275584">
    <property type="protein sequence ID" value="UBT01700.1"/>
    <property type="molecule type" value="mRNA"/>
</dbReference>
<dbReference type="SUPFAM" id="SSF101941">
    <property type="entry name" value="NAC domain"/>
    <property type="match status" value="1"/>
</dbReference>
<evidence type="ECO:0000259" key="5">
    <source>
        <dbReference type="PROSITE" id="PS51005"/>
    </source>
</evidence>
<evidence type="ECO:0000256" key="4">
    <source>
        <dbReference type="ARBA" id="ARBA00023242"/>
    </source>
</evidence>
<name>A0A8K1MC04_LITCN</name>
<keyword evidence="3" id="KW-0804">Transcription</keyword>
<protein>
    <submittedName>
        <fullName evidence="6">NAC transcription factor 96</fullName>
    </submittedName>
</protein>
<organism evidence="6">
    <name type="scientific">Litchi chinensis</name>
    <name type="common">Lychee</name>
    <dbReference type="NCBI Taxonomy" id="151069"/>
    <lineage>
        <taxon>Eukaryota</taxon>
        <taxon>Viridiplantae</taxon>
        <taxon>Streptophyta</taxon>
        <taxon>Embryophyta</taxon>
        <taxon>Tracheophyta</taxon>
        <taxon>Spermatophyta</taxon>
        <taxon>Magnoliopsida</taxon>
        <taxon>eudicotyledons</taxon>
        <taxon>Gunneridae</taxon>
        <taxon>Pentapetalae</taxon>
        <taxon>rosids</taxon>
        <taxon>malvids</taxon>
        <taxon>Sapindales</taxon>
        <taxon>Sapindaceae</taxon>
        <taxon>Litchi</taxon>
    </lineage>
</organism>
<evidence type="ECO:0000256" key="2">
    <source>
        <dbReference type="ARBA" id="ARBA00023125"/>
    </source>
</evidence>
<dbReference type="AlphaFoldDB" id="A0A8K1MC04"/>
<dbReference type="PANTHER" id="PTHR31719">
    <property type="entry name" value="NAC TRANSCRIPTION FACTOR 56"/>
    <property type="match status" value="1"/>
</dbReference>
<keyword evidence="1" id="KW-0805">Transcription regulation</keyword>
<dbReference type="GO" id="GO:0006355">
    <property type="term" value="P:regulation of DNA-templated transcription"/>
    <property type="evidence" value="ECO:0007669"/>
    <property type="project" value="InterPro"/>
</dbReference>
<evidence type="ECO:0000313" key="6">
    <source>
        <dbReference type="EMBL" id="UBT01700.1"/>
    </source>
</evidence>
<dbReference type="PROSITE" id="PS51005">
    <property type="entry name" value="NAC"/>
    <property type="match status" value="1"/>
</dbReference>
<dbReference type="InterPro" id="IPR036093">
    <property type="entry name" value="NAC_dom_sf"/>
</dbReference>
<dbReference type="Gene3D" id="2.170.150.80">
    <property type="entry name" value="NAC domain"/>
    <property type="match status" value="1"/>
</dbReference>
<dbReference type="InterPro" id="IPR003441">
    <property type="entry name" value="NAC-dom"/>
</dbReference>
<dbReference type="GO" id="GO:0003677">
    <property type="term" value="F:DNA binding"/>
    <property type="evidence" value="ECO:0007669"/>
    <property type="project" value="UniProtKB-KW"/>
</dbReference>
<proteinExistence type="evidence at transcript level"/>
<keyword evidence="2" id="KW-0238">DNA-binding</keyword>
<reference evidence="6" key="1">
    <citation type="submission" date="2020-03" db="EMBL/GenBank/DDBJ databases">
        <title>LcNAC40-LcVPE regulatory module contributes to fruit abscission by promoting autolytic programmed cell death in litchi.</title>
        <authorList>
            <person name="Li C."/>
            <person name="Ning X."/>
            <person name="Zhao M."/>
            <person name="Wen Z."/>
            <person name="Kou L."/>
            <person name="Ma X."/>
            <person name="Peng M."/>
            <person name="Yang Y."/>
            <person name="Wu H."/>
            <person name="Li J."/>
        </authorList>
    </citation>
    <scope>NUCLEOTIDE SEQUENCE</scope>
</reference>
<accession>A0A8K1MC04</accession>
<dbReference type="PANTHER" id="PTHR31719:SF43">
    <property type="entry name" value="NAC TRANSCRIPTION FACTOR 56"/>
    <property type="match status" value="1"/>
</dbReference>
<keyword evidence="4" id="KW-0539">Nucleus</keyword>